<dbReference type="Proteomes" id="UP000722111">
    <property type="component" value="Unassembled WGS sequence"/>
</dbReference>
<evidence type="ECO:0000313" key="2">
    <source>
        <dbReference type="Proteomes" id="UP000722111"/>
    </source>
</evidence>
<protein>
    <submittedName>
        <fullName evidence="1">Phage tail tape measure protein</fullName>
    </submittedName>
</protein>
<keyword evidence="2" id="KW-1185">Reference proteome</keyword>
<sequence length="145" mass="14741">MTYNPSGFSDGGYTGPGGKFDPAGIVHAGEFVLRKEVVGQPGMRAFLEGLNAKGYADGGFVLPAGKSYPSAAMQAVGQVRGGSSVTIQQDISVDGSGGQGGSASSDMSAVAQAYAKAAKDGAQQEIAKQLQRGGMIWSAINRPVR</sequence>
<organism evidence="1 2">
    <name type="scientific">Pseudomonas neuropathica</name>
    <dbReference type="NCBI Taxonomy" id="2730425"/>
    <lineage>
        <taxon>Bacteria</taxon>
        <taxon>Pseudomonadati</taxon>
        <taxon>Pseudomonadota</taxon>
        <taxon>Gammaproteobacteria</taxon>
        <taxon>Pseudomonadales</taxon>
        <taxon>Pseudomonadaceae</taxon>
        <taxon>Pseudomonas</taxon>
    </lineage>
</organism>
<evidence type="ECO:0000313" key="1">
    <source>
        <dbReference type="EMBL" id="MBF6037249.1"/>
    </source>
</evidence>
<gene>
    <name evidence="1" type="ORF">H8F23_28730</name>
</gene>
<accession>A0ABS0BS44</accession>
<dbReference type="EMBL" id="JACOPX010000049">
    <property type="protein sequence ID" value="MBF6037249.1"/>
    <property type="molecule type" value="Genomic_DNA"/>
</dbReference>
<reference evidence="1 2" key="1">
    <citation type="submission" date="2020-08" db="EMBL/GenBank/DDBJ databases">
        <title>Description of novel Pseudomonas species.</title>
        <authorList>
            <person name="Duman M."/>
            <person name="Mulet M."/>
            <person name="Altun S."/>
            <person name="Saticioglu I.B."/>
            <person name="Lalucat J."/>
            <person name="Garcia-Valdes E."/>
        </authorList>
    </citation>
    <scope>NUCLEOTIDE SEQUENCE [LARGE SCALE GENOMIC DNA]</scope>
    <source>
        <strain evidence="1 2">P155</strain>
    </source>
</reference>
<proteinExistence type="predicted"/>
<comment type="caution">
    <text evidence="1">The sequence shown here is derived from an EMBL/GenBank/DDBJ whole genome shotgun (WGS) entry which is preliminary data.</text>
</comment>
<name>A0ABS0BS44_9PSED</name>